<dbReference type="InterPro" id="IPR013098">
    <property type="entry name" value="Ig_I-set"/>
</dbReference>
<feature type="region of interest" description="Disordered" evidence="1">
    <location>
        <begin position="66"/>
        <end position="94"/>
    </location>
</feature>
<evidence type="ECO:0000256" key="1">
    <source>
        <dbReference type="SAM" id="MobiDB-lite"/>
    </source>
</evidence>
<organism evidence="3 4">
    <name type="scientific">Molorchus minor</name>
    <dbReference type="NCBI Taxonomy" id="1323400"/>
    <lineage>
        <taxon>Eukaryota</taxon>
        <taxon>Metazoa</taxon>
        <taxon>Ecdysozoa</taxon>
        <taxon>Arthropoda</taxon>
        <taxon>Hexapoda</taxon>
        <taxon>Insecta</taxon>
        <taxon>Pterygota</taxon>
        <taxon>Neoptera</taxon>
        <taxon>Endopterygota</taxon>
        <taxon>Coleoptera</taxon>
        <taxon>Polyphaga</taxon>
        <taxon>Cucujiformia</taxon>
        <taxon>Chrysomeloidea</taxon>
        <taxon>Cerambycidae</taxon>
        <taxon>Lamiinae</taxon>
        <taxon>Monochamini</taxon>
        <taxon>Molorchus</taxon>
    </lineage>
</organism>
<dbReference type="SUPFAM" id="SSF48726">
    <property type="entry name" value="Immunoglobulin"/>
    <property type="match status" value="1"/>
</dbReference>
<evidence type="ECO:0000313" key="4">
    <source>
        <dbReference type="Proteomes" id="UP001162164"/>
    </source>
</evidence>
<dbReference type="EMBL" id="JAPWTJ010000594">
    <property type="protein sequence ID" value="KAJ8977041.1"/>
    <property type="molecule type" value="Genomic_DNA"/>
</dbReference>
<dbReference type="InterPro" id="IPR013783">
    <property type="entry name" value="Ig-like_fold"/>
</dbReference>
<accession>A0ABQ9JFP3</accession>
<sequence>MLIGEMMLNLTHFLAKMIQEGNNAILLISTTYTEDSGTFSCRATSSAGQVEQSAKLIVKSRPGTFRKSATTDVTDKDEAKAYPKTQYGPGPGGVGKTTLKATPGSKGGQPLEENELPIGDETLLWRSKSKLTKGGHVLGKIPSTLQPSEDQIEKPLQAKPWIKEPIKLRKTQIENREMAKETLESVDLKPFDTTPEYTDSTKAQKND</sequence>
<feature type="domain" description="Immunoglobulin I-set" evidence="2">
    <location>
        <begin position="16"/>
        <end position="58"/>
    </location>
</feature>
<proteinExistence type="predicted"/>
<comment type="caution">
    <text evidence="3">The sequence shown here is derived from an EMBL/GenBank/DDBJ whole genome shotgun (WGS) entry which is preliminary data.</text>
</comment>
<dbReference type="Pfam" id="PF07679">
    <property type="entry name" value="I-set"/>
    <property type="match status" value="1"/>
</dbReference>
<dbReference type="Proteomes" id="UP001162164">
    <property type="component" value="Unassembled WGS sequence"/>
</dbReference>
<dbReference type="Gene3D" id="2.60.40.10">
    <property type="entry name" value="Immunoglobulins"/>
    <property type="match status" value="1"/>
</dbReference>
<evidence type="ECO:0000313" key="3">
    <source>
        <dbReference type="EMBL" id="KAJ8977041.1"/>
    </source>
</evidence>
<dbReference type="InterPro" id="IPR036179">
    <property type="entry name" value="Ig-like_dom_sf"/>
</dbReference>
<feature type="region of interest" description="Disordered" evidence="1">
    <location>
        <begin position="184"/>
        <end position="207"/>
    </location>
</feature>
<reference evidence="3" key="1">
    <citation type="journal article" date="2023" name="Insect Mol. Biol.">
        <title>Genome sequencing provides insights into the evolution of gene families encoding plant cell wall-degrading enzymes in longhorned beetles.</title>
        <authorList>
            <person name="Shin N.R."/>
            <person name="Okamura Y."/>
            <person name="Kirsch R."/>
            <person name="Pauchet Y."/>
        </authorList>
    </citation>
    <scope>NUCLEOTIDE SEQUENCE</scope>
    <source>
        <strain evidence="3">MMC_N1</strain>
    </source>
</reference>
<name>A0ABQ9JFP3_9CUCU</name>
<protein>
    <recommendedName>
        <fullName evidence="2">Immunoglobulin I-set domain-containing protein</fullName>
    </recommendedName>
</protein>
<gene>
    <name evidence="3" type="ORF">NQ317_000713</name>
</gene>
<keyword evidence="4" id="KW-1185">Reference proteome</keyword>
<evidence type="ECO:0000259" key="2">
    <source>
        <dbReference type="Pfam" id="PF07679"/>
    </source>
</evidence>